<dbReference type="Gene3D" id="3.30.565.10">
    <property type="entry name" value="Histidine kinase-like ATPase, C-terminal domain"/>
    <property type="match status" value="1"/>
</dbReference>
<dbReference type="SUPFAM" id="SSF55874">
    <property type="entry name" value="ATPase domain of HSP90 chaperone/DNA topoisomerase II/histidine kinase"/>
    <property type="match status" value="1"/>
</dbReference>
<name>A0ABX0IDM1_9FLAO</name>
<gene>
    <name evidence="1" type="ORF">G4L40_03635</name>
</gene>
<keyword evidence="1" id="KW-0547">Nucleotide-binding</keyword>
<dbReference type="Proteomes" id="UP000761423">
    <property type="component" value="Unassembled WGS sequence"/>
</dbReference>
<dbReference type="EMBL" id="JAAJBV010000002">
    <property type="protein sequence ID" value="NHM03792.1"/>
    <property type="molecule type" value="Genomic_DNA"/>
</dbReference>
<protein>
    <submittedName>
        <fullName evidence="1">ATP-binding protein</fullName>
    </submittedName>
</protein>
<evidence type="ECO:0000313" key="2">
    <source>
        <dbReference type="Proteomes" id="UP000761423"/>
    </source>
</evidence>
<organism evidence="1 2">
    <name type="scientific">Flavobacterium celericrescens</name>
    <dbReference type="NCBI Taxonomy" id="2709780"/>
    <lineage>
        <taxon>Bacteria</taxon>
        <taxon>Pseudomonadati</taxon>
        <taxon>Bacteroidota</taxon>
        <taxon>Flavobacteriia</taxon>
        <taxon>Flavobacteriales</taxon>
        <taxon>Flavobacteriaceae</taxon>
        <taxon>Flavobacterium</taxon>
    </lineage>
</organism>
<reference evidence="1 2" key="1">
    <citation type="submission" date="2020-02" db="EMBL/GenBank/DDBJ databases">
        <authorList>
            <person name="Chen W.-M."/>
        </authorList>
    </citation>
    <scope>NUCLEOTIDE SEQUENCE [LARGE SCALE GENOMIC DNA]</scope>
    <source>
        <strain evidence="1 2">TWA-26</strain>
    </source>
</reference>
<keyword evidence="1" id="KW-0067">ATP-binding</keyword>
<evidence type="ECO:0000313" key="1">
    <source>
        <dbReference type="EMBL" id="NHM03792.1"/>
    </source>
</evidence>
<keyword evidence="2" id="KW-1185">Reference proteome</keyword>
<proteinExistence type="predicted"/>
<dbReference type="InterPro" id="IPR036890">
    <property type="entry name" value="HATPase_C_sf"/>
</dbReference>
<accession>A0ABX0IDM1</accession>
<comment type="caution">
    <text evidence="1">The sequence shown here is derived from an EMBL/GenBank/DDBJ whole genome shotgun (WGS) entry which is preliminary data.</text>
</comment>
<dbReference type="GO" id="GO:0005524">
    <property type="term" value="F:ATP binding"/>
    <property type="evidence" value="ECO:0007669"/>
    <property type="project" value="UniProtKB-KW"/>
</dbReference>
<sequence>MKNKISEIDGTPHKRFILSIVSDYDLNRSISELIDNATDIWIKNDRTKKLKIKINFDQHQKTIKIEDNSGGVKESELNFLISPGASSNTQDDNTIGIFGVGTKRAVIALSQDIKITTRYLKNKTYRIEFDEDWLQKEEEWLLPYYEVNEIEQGSTIIDLQKLRISIDEDDVYNLKSFISYTYAKFLDKSNFEILVDDINIKSKKYENWAYPKGYEPRDYSGILNLTSGRKVNVNVIAGLTTESSPASGEYGVYFYCNDRLIIKALKSPEVGFIKGIAGQPHPSLSISRVIVSLNGASIDMPWNSSKSDINTNHPVFKDLQKWLLEIVKNFTSLSRRLAGEWPETVFKYNTGEISKISVPDFNSTSKSYLLNLPTVNVKFIDVVKNKNANVSKSKPWTKGLYESIIAVDYISKQRIETKNRIALLMLDSALEISFKEFLVNDVTSKYYTDTDIQRIFAKRHLVVDEIKKYVSKKDITDIDWKKIKYYYDLRSKLVHERATVDITDNQLKDHREITEKVLKVLFKLKF</sequence>
<dbReference type="RefSeq" id="WP_166235803.1">
    <property type="nucleotide sequence ID" value="NZ_JAAJBV010000002.1"/>
</dbReference>
<dbReference type="Pfam" id="PF13589">
    <property type="entry name" value="HATPase_c_3"/>
    <property type="match status" value="1"/>
</dbReference>